<comment type="caution">
    <text evidence="2">The sequence shown here is derived from an EMBL/GenBank/DDBJ whole genome shotgun (WGS) entry which is preliminary data.</text>
</comment>
<gene>
    <name evidence="2" type="ORF">PIB30_085506</name>
</gene>
<evidence type="ECO:0000313" key="2">
    <source>
        <dbReference type="EMBL" id="MED6212653.1"/>
    </source>
</evidence>
<feature type="non-terminal residue" evidence="2">
    <location>
        <position position="91"/>
    </location>
</feature>
<keyword evidence="3" id="KW-1185">Reference proteome</keyword>
<proteinExistence type="predicted"/>
<feature type="compositionally biased region" description="Basic and acidic residues" evidence="1">
    <location>
        <begin position="28"/>
        <end position="45"/>
    </location>
</feature>
<feature type="compositionally biased region" description="Low complexity" evidence="1">
    <location>
        <begin position="13"/>
        <end position="27"/>
    </location>
</feature>
<evidence type="ECO:0000256" key="1">
    <source>
        <dbReference type="SAM" id="MobiDB-lite"/>
    </source>
</evidence>
<organism evidence="2 3">
    <name type="scientific">Stylosanthes scabra</name>
    <dbReference type="NCBI Taxonomy" id="79078"/>
    <lineage>
        <taxon>Eukaryota</taxon>
        <taxon>Viridiplantae</taxon>
        <taxon>Streptophyta</taxon>
        <taxon>Embryophyta</taxon>
        <taxon>Tracheophyta</taxon>
        <taxon>Spermatophyta</taxon>
        <taxon>Magnoliopsida</taxon>
        <taxon>eudicotyledons</taxon>
        <taxon>Gunneridae</taxon>
        <taxon>Pentapetalae</taxon>
        <taxon>rosids</taxon>
        <taxon>fabids</taxon>
        <taxon>Fabales</taxon>
        <taxon>Fabaceae</taxon>
        <taxon>Papilionoideae</taxon>
        <taxon>50 kb inversion clade</taxon>
        <taxon>dalbergioids sensu lato</taxon>
        <taxon>Dalbergieae</taxon>
        <taxon>Pterocarpus clade</taxon>
        <taxon>Stylosanthes</taxon>
    </lineage>
</organism>
<dbReference type="EMBL" id="JASCZI010243084">
    <property type="protein sequence ID" value="MED6212653.1"/>
    <property type="molecule type" value="Genomic_DNA"/>
</dbReference>
<feature type="region of interest" description="Disordered" evidence="1">
    <location>
        <begin position="1"/>
        <end position="45"/>
    </location>
</feature>
<protein>
    <submittedName>
        <fullName evidence="2">Uncharacterized protein</fullName>
    </submittedName>
</protein>
<sequence length="91" mass="10433">MASKGKGVARLPSSRTRGTSSRRQTSQEADRFETPTHVERGQMLSERKVMHECTINFCGKQDTIREQIFARGKQFMYDPVVPINVSLVREF</sequence>
<dbReference type="Proteomes" id="UP001341840">
    <property type="component" value="Unassembled WGS sequence"/>
</dbReference>
<reference evidence="2 3" key="1">
    <citation type="journal article" date="2023" name="Plants (Basel)">
        <title>Bridging the Gap: Combining Genomics and Transcriptomics Approaches to Understand Stylosanthes scabra, an Orphan Legume from the Brazilian Caatinga.</title>
        <authorList>
            <person name="Ferreira-Neto J.R.C."/>
            <person name="da Silva M.D."/>
            <person name="Binneck E."/>
            <person name="de Melo N.F."/>
            <person name="da Silva R.H."/>
            <person name="de Melo A.L.T.M."/>
            <person name="Pandolfi V."/>
            <person name="Bustamante F.O."/>
            <person name="Brasileiro-Vidal A.C."/>
            <person name="Benko-Iseppon A.M."/>
        </authorList>
    </citation>
    <scope>NUCLEOTIDE SEQUENCE [LARGE SCALE GENOMIC DNA]</scope>
    <source>
        <tissue evidence="2">Leaves</tissue>
    </source>
</reference>
<name>A0ABU6YU85_9FABA</name>
<accession>A0ABU6YU85</accession>
<evidence type="ECO:0000313" key="3">
    <source>
        <dbReference type="Proteomes" id="UP001341840"/>
    </source>
</evidence>